<accession>A0AAV1DVW6</accession>
<reference evidence="3" key="1">
    <citation type="submission" date="2023-03" db="EMBL/GenBank/DDBJ databases">
        <authorList>
            <person name="Julca I."/>
        </authorList>
    </citation>
    <scope>NUCLEOTIDE SEQUENCE</scope>
</reference>
<sequence>MSLGSGLSITSVAGNCGKLLLIKLNSHLTNLTRNHRYSDALHLFHHIHSSHLIRPDHYTLSAAITACANSRDAAVGSQLHAYAIGAGLTVFHHVANTLLSLYSKSLDLRSVKLVFDEIDNPDVYSWTTLLSACTKLGDISYACHVFDQMPHRSVAIWNALITGCADNGCDELALNLFIKMHSSGVRHDNYSLASVLSLCSPELLDFGVQLHSLIIKTGLLARASVLNSLLTMYFTCQRVDDAFGVFEEGGDFEFDQITYNAMIAGLVGMERDRDAFLMFKNMQNAGLWPTNLTFVSIMGSCSCSMEAIQVHAQAVKMGFEDSTSPDEFTIGSLLVGSEGLEVVEIILAAVTKSGLVLKVEVSNALLSAFSRHGCIDKAFQLFSHMNCRNFISWNTLIYGYHLNGLPMEGLRQFSQLVMSGIIPNTSTLCIALNICAGTSALRHGKQVHNYICKMGYSYETSLNNALITLYAKCGILDWSSRVFQKMTTKDTITWNSMISAYKQHGEGWEAVRCFEMMQRCKVRPDVATFTAVLSACSHSGLVSDGCRIFSSMVSTYGIEPDLDHFSCIIDLLGRAGFLDETETLISGLHIEIDSSVWWTLFSSCAAHGNLRLGRIVAGILLETEQHDPSIYVLLSNIYADAGEWKESANVRELMKKCRVLKQPGSSWIRS</sequence>
<proteinExistence type="predicted"/>
<dbReference type="Pfam" id="PF01535">
    <property type="entry name" value="PPR"/>
    <property type="match status" value="5"/>
</dbReference>
<dbReference type="PROSITE" id="PS51375">
    <property type="entry name" value="PPR"/>
    <property type="match status" value="5"/>
</dbReference>
<dbReference type="AlphaFoldDB" id="A0AAV1DVW6"/>
<name>A0AAV1DVW6_OLDCO</name>
<dbReference type="InterPro" id="IPR046848">
    <property type="entry name" value="E_motif"/>
</dbReference>
<feature type="repeat" description="PPR" evidence="2">
    <location>
        <begin position="122"/>
        <end position="156"/>
    </location>
</feature>
<dbReference type="GO" id="GO:0003723">
    <property type="term" value="F:RNA binding"/>
    <property type="evidence" value="ECO:0007669"/>
    <property type="project" value="InterPro"/>
</dbReference>
<dbReference type="Pfam" id="PF20431">
    <property type="entry name" value="E_motif"/>
    <property type="match status" value="1"/>
</dbReference>
<feature type="repeat" description="PPR" evidence="2">
    <location>
        <begin position="490"/>
        <end position="524"/>
    </location>
</feature>
<dbReference type="Pfam" id="PF13041">
    <property type="entry name" value="PPR_2"/>
    <property type="match status" value="1"/>
</dbReference>
<dbReference type="Gene3D" id="1.25.40.10">
    <property type="entry name" value="Tetratricopeptide repeat domain"/>
    <property type="match status" value="4"/>
</dbReference>
<dbReference type="FunFam" id="1.25.40.10:FF:001174">
    <property type="entry name" value="Pentatricopeptide repeat-containing protein At3g49740"/>
    <property type="match status" value="1"/>
</dbReference>
<organism evidence="3 4">
    <name type="scientific">Oldenlandia corymbosa var. corymbosa</name>
    <dbReference type="NCBI Taxonomy" id="529605"/>
    <lineage>
        <taxon>Eukaryota</taxon>
        <taxon>Viridiplantae</taxon>
        <taxon>Streptophyta</taxon>
        <taxon>Embryophyta</taxon>
        <taxon>Tracheophyta</taxon>
        <taxon>Spermatophyta</taxon>
        <taxon>Magnoliopsida</taxon>
        <taxon>eudicotyledons</taxon>
        <taxon>Gunneridae</taxon>
        <taxon>Pentapetalae</taxon>
        <taxon>asterids</taxon>
        <taxon>lamiids</taxon>
        <taxon>Gentianales</taxon>
        <taxon>Rubiaceae</taxon>
        <taxon>Rubioideae</taxon>
        <taxon>Spermacoceae</taxon>
        <taxon>Hedyotis-Oldenlandia complex</taxon>
        <taxon>Oldenlandia</taxon>
    </lineage>
</organism>
<evidence type="ECO:0000313" key="3">
    <source>
        <dbReference type="EMBL" id="CAI9111226.1"/>
    </source>
</evidence>
<evidence type="ECO:0000313" key="4">
    <source>
        <dbReference type="Proteomes" id="UP001161247"/>
    </source>
</evidence>
<evidence type="ECO:0000256" key="1">
    <source>
        <dbReference type="ARBA" id="ARBA00022737"/>
    </source>
</evidence>
<dbReference type="Proteomes" id="UP001161247">
    <property type="component" value="Chromosome 6"/>
</dbReference>
<dbReference type="PANTHER" id="PTHR47926">
    <property type="entry name" value="PENTATRICOPEPTIDE REPEAT-CONTAINING PROTEIN"/>
    <property type="match status" value="1"/>
</dbReference>
<dbReference type="InterPro" id="IPR002885">
    <property type="entry name" value="PPR_rpt"/>
</dbReference>
<dbReference type="Pfam" id="PF13812">
    <property type="entry name" value="PPR_3"/>
    <property type="match status" value="1"/>
</dbReference>
<keyword evidence="1" id="KW-0677">Repeat</keyword>
<dbReference type="NCBIfam" id="TIGR00756">
    <property type="entry name" value="PPR"/>
    <property type="match status" value="6"/>
</dbReference>
<dbReference type="InterPro" id="IPR046960">
    <property type="entry name" value="PPR_At4g14850-like_plant"/>
</dbReference>
<feature type="repeat" description="PPR" evidence="2">
    <location>
        <begin position="389"/>
        <end position="423"/>
    </location>
</feature>
<feature type="repeat" description="PPR" evidence="2">
    <location>
        <begin position="525"/>
        <end position="560"/>
    </location>
</feature>
<gene>
    <name evidence="3" type="ORF">OLC1_LOCUS18688</name>
</gene>
<keyword evidence="4" id="KW-1185">Reference proteome</keyword>
<dbReference type="FunFam" id="1.25.40.10:FF:000090">
    <property type="entry name" value="Pentatricopeptide repeat-containing protein, chloroplastic"/>
    <property type="match status" value="1"/>
</dbReference>
<evidence type="ECO:0000256" key="2">
    <source>
        <dbReference type="PROSITE-ProRule" id="PRU00708"/>
    </source>
</evidence>
<dbReference type="InterPro" id="IPR011990">
    <property type="entry name" value="TPR-like_helical_dom_sf"/>
</dbReference>
<dbReference type="EMBL" id="OX459123">
    <property type="protein sequence ID" value="CAI9111226.1"/>
    <property type="molecule type" value="Genomic_DNA"/>
</dbReference>
<dbReference type="GO" id="GO:0009451">
    <property type="term" value="P:RNA modification"/>
    <property type="evidence" value="ECO:0007669"/>
    <property type="project" value="InterPro"/>
</dbReference>
<feature type="repeat" description="PPR" evidence="2">
    <location>
        <begin position="255"/>
        <end position="289"/>
    </location>
</feature>
<protein>
    <submittedName>
        <fullName evidence="3">OLC1v1011399C1</fullName>
    </submittedName>
</protein>